<evidence type="ECO:0008006" key="4">
    <source>
        <dbReference type="Google" id="ProtNLM"/>
    </source>
</evidence>
<keyword evidence="1" id="KW-1133">Transmembrane helix</keyword>
<gene>
    <name evidence="2" type="ORF">AB1300_16190</name>
</gene>
<keyword evidence="1" id="KW-0472">Membrane</keyword>
<proteinExistence type="predicted"/>
<keyword evidence="1" id="KW-0812">Transmembrane</keyword>
<dbReference type="RefSeq" id="WP_368637287.1">
    <property type="nucleotide sequence ID" value="NZ_JBFRHK010000010.1"/>
</dbReference>
<dbReference type="EMBL" id="JBFRHK010000010">
    <property type="protein sequence ID" value="MEX3746664.1"/>
    <property type="molecule type" value="Genomic_DNA"/>
</dbReference>
<evidence type="ECO:0000256" key="1">
    <source>
        <dbReference type="SAM" id="Phobius"/>
    </source>
</evidence>
<name>A0ABV3W0T7_9BACI</name>
<feature type="transmembrane region" description="Helical" evidence="1">
    <location>
        <begin position="36"/>
        <end position="55"/>
    </location>
</feature>
<dbReference type="Proteomes" id="UP001558534">
    <property type="component" value="Unassembled WGS sequence"/>
</dbReference>
<feature type="transmembrane region" description="Helical" evidence="1">
    <location>
        <begin position="7"/>
        <end position="24"/>
    </location>
</feature>
<accession>A0ABV3W0T7</accession>
<evidence type="ECO:0000313" key="2">
    <source>
        <dbReference type="EMBL" id="MEX3746664.1"/>
    </source>
</evidence>
<comment type="caution">
    <text evidence="2">The sequence shown here is derived from an EMBL/GenBank/DDBJ whole genome shotgun (WGS) entry which is preliminary data.</text>
</comment>
<organism evidence="2 3">
    <name type="scientific">Lysinibacillus xylanilyticus</name>
    <dbReference type="NCBI Taxonomy" id="582475"/>
    <lineage>
        <taxon>Bacteria</taxon>
        <taxon>Bacillati</taxon>
        <taxon>Bacillota</taxon>
        <taxon>Bacilli</taxon>
        <taxon>Bacillales</taxon>
        <taxon>Bacillaceae</taxon>
        <taxon>Lysinibacillus</taxon>
    </lineage>
</organism>
<keyword evidence="3" id="KW-1185">Reference proteome</keyword>
<sequence length="72" mass="8372">MEKKRFKFVIPVMVIVAIGSVYMLRKYYAEVPNLDQLLITICATLFSGVLAYFLFPQQGEDKIDDRRPSKQK</sequence>
<evidence type="ECO:0000313" key="3">
    <source>
        <dbReference type="Proteomes" id="UP001558534"/>
    </source>
</evidence>
<reference evidence="2 3" key="1">
    <citation type="submission" date="2024-07" db="EMBL/GenBank/DDBJ databases">
        <title>Characterization of a bacterium isolated from hydrolysated instant sea cucumber by whole-genome sequencing and metabolomics.</title>
        <authorList>
            <person name="Luo X."/>
            <person name="Zhang Z."/>
            <person name="Zheng Z."/>
            <person name="Zhang W."/>
            <person name="Ming T."/>
            <person name="Jiao L."/>
            <person name="Su X."/>
            <person name="Kong F."/>
            <person name="Xu J."/>
        </authorList>
    </citation>
    <scope>NUCLEOTIDE SEQUENCE [LARGE SCALE GENOMIC DNA]</scope>
    <source>
        <strain evidence="2 3">XL-2024</strain>
    </source>
</reference>
<protein>
    <recommendedName>
        <fullName evidence="4">Acyltransferase</fullName>
    </recommendedName>
</protein>